<gene>
    <name evidence="1" type="ORF">QO014_004338</name>
</gene>
<evidence type="ECO:0000313" key="1">
    <source>
        <dbReference type="EMBL" id="MDQ0439932.1"/>
    </source>
</evidence>
<reference evidence="1 2" key="1">
    <citation type="submission" date="2023-07" db="EMBL/GenBank/DDBJ databases">
        <title>Genomic Encyclopedia of Type Strains, Phase IV (KMG-IV): sequencing the most valuable type-strain genomes for metagenomic binning, comparative biology and taxonomic classification.</title>
        <authorList>
            <person name="Goeker M."/>
        </authorList>
    </citation>
    <scope>NUCLEOTIDE SEQUENCE [LARGE SCALE GENOMIC DNA]</scope>
    <source>
        <strain evidence="1 2">B6-8</strain>
    </source>
</reference>
<protein>
    <submittedName>
        <fullName evidence="1">Uncharacterized protein</fullName>
    </submittedName>
</protein>
<dbReference type="RefSeq" id="WP_266350806.1">
    <property type="nucleotide sequence ID" value="NZ_JAPKNG010000006.1"/>
</dbReference>
<evidence type="ECO:0000313" key="2">
    <source>
        <dbReference type="Proteomes" id="UP001241603"/>
    </source>
</evidence>
<keyword evidence="2" id="KW-1185">Reference proteome</keyword>
<dbReference type="EMBL" id="JAUSVO010000006">
    <property type="protein sequence ID" value="MDQ0439932.1"/>
    <property type="molecule type" value="Genomic_DNA"/>
</dbReference>
<organism evidence="1 2">
    <name type="scientific">Kaistia dalseonensis</name>
    <dbReference type="NCBI Taxonomy" id="410840"/>
    <lineage>
        <taxon>Bacteria</taxon>
        <taxon>Pseudomonadati</taxon>
        <taxon>Pseudomonadota</taxon>
        <taxon>Alphaproteobacteria</taxon>
        <taxon>Hyphomicrobiales</taxon>
        <taxon>Kaistiaceae</taxon>
        <taxon>Kaistia</taxon>
    </lineage>
</organism>
<name>A0ABU0HDA8_9HYPH</name>
<dbReference type="Proteomes" id="UP001241603">
    <property type="component" value="Unassembled WGS sequence"/>
</dbReference>
<sequence length="105" mass="12409">MTPAHQEMVLRMFRRGLTIPAIHHAMGRALSIDMIRLLIADTSEAERRAAAVIRRQRLRSTAKQERRAREAVIRQRHRLIRDLGYRVITVRWPAINKRKEINHDI</sequence>
<accession>A0ABU0HDA8</accession>
<comment type="caution">
    <text evidence="1">The sequence shown here is derived from an EMBL/GenBank/DDBJ whole genome shotgun (WGS) entry which is preliminary data.</text>
</comment>
<proteinExistence type="predicted"/>